<feature type="domain" description="Poly(A) RNA polymerase mitochondrial-like central palm" evidence="1">
    <location>
        <begin position="36"/>
        <end position="173"/>
    </location>
</feature>
<dbReference type="Gene3D" id="3.30.460.10">
    <property type="entry name" value="Beta Polymerase, domain 2"/>
    <property type="match status" value="1"/>
</dbReference>
<comment type="caution">
    <text evidence="2">The sequence shown here is derived from an EMBL/GenBank/DDBJ whole genome shotgun (WGS) entry which is preliminary data.</text>
</comment>
<dbReference type="CDD" id="cd05402">
    <property type="entry name" value="NT_PAP_TUTase"/>
    <property type="match status" value="1"/>
</dbReference>
<dbReference type="GO" id="GO:0050265">
    <property type="term" value="F:RNA uridylyltransferase activity"/>
    <property type="evidence" value="ECO:0007669"/>
    <property type="project" value="TreeGrafter"/>
</dbReference>
<sequence>RQPPPPPPPGSGLAIRERLHPCFLKDFSMTQYVLLKRCIEDILSVIKPVEDDRKKRLRAIQELTDSVNSVGALRGAAVKPFGSFVSNLYAKSGDLDVSVDLRSGSVLPRSKTKKQNVLRELMRALQIRGVARSVHFIPNARVPVLQYVSNHFGISCDISINNYPGQIKSRIFYWINTIDDRFGDIVLLVKEWAKAQNINDPKNGTLNSYSLCLLVLFHFQTCEPAILPPLKDIYDGNVAAHIAGSFSCDEKHVDEVCLTNIARFLRRNTGQRNQSSVSKLLASFFLKVNDCFRGIGDLSGQVISTYTGRFERIQDNRSWMAKSYSLFIEDPFERPDNAARTVGAEEMQLIGCAFDYVSYRFTAGALADRNELVSLLCTPTVRSILGYSVRDGRYKGYTESTASSQKFDRKQISSYFTEVYWPPDSTSINRASDCRLYQSNNRSRVYTSTRLEPAIPYQSL</sequence>
<evidence type="ECO:0000259" key="1">
    <source>
        <dbReference type="Pfam" id="PF22600"/>
    </source>
</evidence>
<dbReference type="SUPFAM" id="SSF81631">
    <property type="entry name" value="PAP/OAS1 substrate-binding domain"/>
    <property type="match status" value="1"/>
</dbReference>
<evidence type="ECO:0000313" key="3">
    <source>
        <dbReference type="Proteomes" id="UP000324897"/>
    </source>
</evidence>
<dbReference type="PANTHER" id="PTHR12271:SF123">
    <property type="entry name" value="PROTEIN HESO1"/>
    <property type="match status" value="1"/>
</dbReference>
<dbReference type="EMBL" id="RWGY01000009">
    <property type="protein sequence ID" value="TVU36549.1"/>
    <property type="molecule type" value="Genomic_DNA"/>
</dbReference>
<evidence type="ECO:0000313" key="2">
    <source>
        <dbReference type="EMBL" id="TVU36549.1"/>
    </source>
</evidence>
<gene>
    <name evidence="2" type="ORF">EJB05_18486</name>
</gene>
<dbReference type="AlphaFoldDB" id="A0A5J9VJV8"/>
<dbReference type="Pfam" id="PF22600">
    <property type="entry name" value="MTPAP-like_central"/>
    <property type="match status" value="1"/>
</dbReference>
<dbReference type="OrthoDB" id="2274644at2759"/>
<keyword evidence="3" id="KW-1185">Reference proteome</keyword>
<dbReference type="Proteomes" id="UP000324897">
    <property type="component" value="Unassembled WGS sequence"/>
</dbReference>
<protein>
    <recommendedName>
        <fullName evidence="1">Poly(A) RNA polymerase mitochondrial-like central palm domain-containing protein</fullName>
    </recommendedName>
</protein>
<dbReference type="Gene3D" id="1.10.1410.10">
    <property type="match status" value="1"/>
</dbReference>
<dbReference type="GO" id="GO:0031123">
    <property type="term" value="P:RNA 3'-end processing"/>
    <property type="evidence" value="ECO:0007669"/>
    <property type="project" value="TreeGrafter"/>
</dbReference>
<dbReference type="InterPro" id="IPR043519">
    <property type="entry name" value="NT_sf"/>
</dbReference>
<feature type="non-terminal residue" evidence="2">
    <location>
        <position position="1"/>
    </location>
</feature>
<reference evidence="2 3" key="1">
    <citation type="journal article" date="2019" name="Sci. Rep.">
        <title>A high-quality genome of Eragrostis curvula grass provides insights into Poaceae evolution and supports new strategies to enhance forage quality.</title>
        <authorList>
            <person name="Carballo J."/>
            <person name="Santos B.A.C.M."/>
            <person name="Zappacosta D."/>
            <person name="Garbus I."/>
            <person name="Selva J.P."/>
            <person name="Gallo C.A."/>
            <person name="Diaz A."/>
            <person name="Albertini E."/>
            <person name="Caccamo M."/>
            <person name="Echenique V."/>
        </authorList>
    </citation>
    <scope>NUCLEOTIDE SEQUENCE [LARGE SCALE GENOMIC DNA]</scope>
    <source>
        <strain evidence="3">cv. Victoria</strain>
        <tissue evidence="2">Leaf</tissue>
    </source>
</reference>
<proteinExistence type="predicted"/>
<dbReference type="PANTHER" id="PTHR12271">
    <property type="entry name" value="POLY A POLYMERASE CID PAP -RELATED"/>
    <property type="match status" value="1"/>
</dbReference>
<dbReference type="Gramene" id="TVU36549">
    <property type="protein sequence ID" value="TVU36549"/>
    <property type="gene ID" value="EJB05_18486"/>
</dbReference>
<organism evidence="2 3">
    <name type="scientific">Eragrostis curvula</name>
    <name type="common">weeping love grass</name>
    <dbReference type="NCBI Taxonomy" id="38414"/>
    <lineage>
        <taxon>Eukaryota</taxon>
        <taxon>Viridiplantae</taxon>
        <taxon>Streptophyta</taxon>
        <taxon>Embryophyta</taxon>
        <taxon>Tracheophyta</taxon>
        <taxon>Spermatophyta</taxon>
        <taxon>Magnoliopsida</taxon>
        <taxon>Liliopsida</taxon>
        <taxon>Poales</taxon>
        <taxon>Poaceae</taxon>
        <taxon>PACMAD clade</taxon>
        <taxon>Chloridoideae</taxon>
        <taxon>Eragrostideae</taxon>
        <taxon>Eragrostidinae</taxon>
        <taxon>Eragrostis</taxon>
    </lineage>
</organism>
<dbReference type="InterPro" id="IPR054708">
    <property type="entry name" value="MTPAP-like_central"/>
</dbReference>
<dbReference type="SUPFAM" id="SSF81301">
    <property type="entry name" value="Nucleotidyltransferase"/>
    <property type="match status" value="1"/>
</dbReference>
<accession>A0A5J9VJV8</accession>
<name>A0A5J9VJV8_9POAL</name>